<keyword evidence="3" id="KW-0862">Zinc</keyword>
<dbReference type="GO" id="GO:0046872">
    <property type="term" value="F:metal ion binding"/>
    <property type="evidence" value="ECO:0007669"/>
    <property type="project" value="UniProtKB-KW"/>
</dbReference>
<evidence type="ECO:0000256" key="7">
    <source>
        <dbReference type="RuleBase" id="RU361195"/>
    </source>
</evidence>
<dbReference type="FunFam" id="2.60.200.10:FF:000004">
    <property type="entry name" value="Mothers against decapentaplegic homolog"/>
    <property type="match status" value="1"/>
</dbReference>
<evidence type="ECO:0000259" key="10">
    <source>
        <dbReference type="PROSITE" id="PS51076"/>
    </source>
</evidence>
<feature type="domain" description="MH1" evidence="9">
    <location>
        <begin position="136"/>
        <end position="264"/>
    </location>
</feature>
<evidence type="ECO:0000313" key="12">
    <source>
        <dbReference type="Proteomes" id="UP000694549"/>
    </source>
</evidence>
<accession>A0A8B9VUZ3</accession>
<keyword evidence="2" id="KW-0479">Metal-binding</keyword>
<evidence type="ECO:0000256" key="3">
    <source>
        <dbReference type="ARBA" id="ARBA00022833"/>
    </source>
</evidence>
<dbReference type="PANTHER" id="PTHR13703">
    <property type="entry name" value="SMAD"/>
    <property type="match status" value="1"/>
</dbReference>
<feature type="compositionally biased region" description="Low complexity" evidence="8">
    <location>
        <begin position="28"/>
        <end position="38"/>
    </location>
</feature>
<dbReference type="GO" id="GO:0009653">
    <property type="term" value="P:anatomical structure morphogenesis"/>
    <property type="evidence" value="ECO:0007669"/>
    <property type="project" value="TreeGrafter"/>
</dbReference>
<dbReference type="InterPro" id="IPR008984">
    <property type="entry name" value="SMAD_FHA_dom_sf"/>
</dbReference>
<dbReference type="InterPro" id="IPR001132">
    <property type="entry name" value="SMAD_dom_Dwarfin-type"/>
</dbReference>
<dbReference type="InterPro" id="IPR013790">
    <property type="entry name" value="Dwarfin"/>
</dbReference>
<dbReference type="Gene3D" id="2.60.200.10">
    <property type="match status" value="1"/>
</dbReference>
<keyword evidence="12" id="KW-1185">Reference proteome</keyword>
<organism evidence="11 12">
    <name type="scientific">Anas zonorhyncha</name>
    <name type="common">Eastern spot-billed duck</name>
    <dbReference type="NCBI Taxonomy" id="75864"/>
    <lineage>
        <taxon>Eukaryota</taxon>
        <taxon>Metazoa</taxon>
        <taxon>Chordata</taxon>
        <taxon>Craniata</taxon>
        <taxon>Vertebrata</taxon>
        <taxon>Euteleostomi</taxon>
        <taxon>Archelosauria</taxon>
        <taxon>Archosauria</taxon>
        <taxon>Dinosauria</taxon>
        <taxon>Saurischia</taxon>
        <taxon>Theropoda</taxon>
        <taxon>Coelurosauria</taxon>
        <taxon>Aves</taxon>
        <taxon>Neognathae</taxon>
        <taxon>Galloanserae</taxon>
        <taxon>Anseriformes</taxon>
        <taxon>Anatidae</taxon>
        <taxon>Anatinae</taxon>
        <taxon>Anas</taxon>
    </lineage>
</organism>
<dbReference type="CDD" id="cd10489">
    <property type="entry name" value="MH1_SMAD_6_7"/>
    <property type="match status" value="1"/>
</dbReference>
<protein>
    <recommendedName>
        <fullName evidence="7">Mothers against decapentaplegic homolog</fullName>
        <shortName evidence="7">MAD homolog</shortName>
        <shortName evidence="7">Mothers against DPP homolog</shortName>
    </recommendedName>
    <alternativeName>
        <fullName evidence="7">SMAD family member</fullName>
    </alternativeName>
</protein>
<dbReference type="PANTHER" id="PTHR13703:SF67">
    <property type="entry name" value="MOTHERS AGAINST DECAPENTAPLEGIC HOMOLOG"/>
    <property type="match status" value="1"/>
</dbReference>
<feature type="region of interest" description="Disordered" evidence="8">
    <location>
        <begin position="1"/>
        <end position="93"/>
    </location>
</feature>
<feature type="compositionally biased region" description="Basic residues" evidence="8">
    <location>
        <begin position="82"/>
        <end position="93"/>
    </location>
</feature>
<reference evidence="11" key="1">
    <citation type="submission" date="2025-08" db="UniProtKB">
        <authorList>
            <consortium name="Ensembl"/>
        </authorList>
    </citation>
    <scope>IDENTIFICATION</scope>
</reference>
<evidence type="ECO:0000313" key="11">
    <source>
        <dbReference type="Ensembl" id="ENSAZOP00000029922.1"/>
    </source>
</evidence>
<evidence type="ECO:0000256" key="1">
    <source>
        <dbReference type="ARBA" id="ARBA00005545"/>
    </source>
</evidence>
<dbReference type="GO" id="GO:0071144">
    <property type="term" value="C:heteromeric SMAD protein complex"/>
    <property type="evidence" value="ECO:0007669"/>
    <property type="project" value="TreeGrafter"/>
</dbReference>
<dbReference type="Proteomes" id="UP000694549">
    <property type="component" value="Unplaced"/>
</dbReference>
<dbReference type="InterPro" id="IPR013019">
    <property type="entry name" value="MAD_homology_MH1"/>
</dbReference>
<feature type="domain" description="MH2" evidence="10">
    <location>
        <begin position="515"/>
        <end position="679"/>
    </location>
</feature>
<dbReference type="Pfam" id="PF03165">
    <property type="entry name" value="MH1"/>
    <property type="match status" value="1"/>
</dbReference>
<proteinExistence type="inferred from homology"/>
<dbReference type="SMART" id="SM00524">
    <property type="entry name" value="DWB"/>
    <property type="match status" value="1"/>
</dbReference>
<dbReference type="Pfam" id="PF03166">
    <property type="entry name" value="MH2"/>
    <property type="match status" value="1"/>
</dbReference>
<dbReference type="SMART" id="SM00523">
    <property type="entry name" value="DWA"/>
    <property type="match status" value="1"/>
</dbReference>
<dbReference type="InterPro" id="IPR036578">
    <property type="entry name" value="SMAD_MH1_sf"/>
</dbReference>
<comment type="subcellular location">
    <subcellularLocation>
        <location evidence="7">Cytoplasm</location>
    </subcellularLocation>
    <subcellularLocation>
        <location evidence="7">Nucleus</location>
    </subcellularLocation>
</comment>
<sequence length="679" mass="73579">MCRRGARCPPGSSPPPLAVPDSLGRQPGSGSPAGSGASLPTTAHASGACPAAATSWPRPQLSPRPGRHESMNFPNGEVRGRRESRHRKKSWLRRAAGRAVLAAPRAQPHAQPRLLAPSSAAHPRRCCPMFRSRRAALVRRLWRQRCAAPGPEDGHGALKPAAHALFKKLKDEELELLVQAVESRGAWESGCVWVPRGDPRGAKQALPPQVLLCRLYRWPDLRQPHELKHLSYCQSAGGRGGCGDAAALCCNPHHFSRLAVPETPPPPYSKSSFSPSWPAEPEHPQLLEFSYNRVEWRGKGQRRGATKLGSGSGRQQRDEGFLPGEPASARPPPAPLLLFLAVPDSPPEEALPTGTHTMCLDAQSRGSSLAAGHEAAPWQGSTFPSRRRGPPLAAAHGPQGQCLGLPWAYVPALSSSADSRPAPEPAVPYCRDILAGQPRGAAAICPLRQPWWELDAPGMTWGHKKLCAPIPQSFTLGCAARCLHGIGRCSARHQRLCFPLTDTSLSRSTIRDGYWCKLAYWEHRTRVGRLYAVHEASVNVFCELPRGSGFCLGQLPAAHRSQAVRRARGKIGRGLLLSREPGGVWAYNRSEHPIFVSSPTLGPPGARGLAVLKVLPGYSVKVFDYERAGGLAGWRHPGDGPCDTHSVRISFGKGWGPCYSRQFITSCPCWLEVLLNQPR</sequence>
<dbReference type="GO" id="GO:0005737">
    <property type="term" value="C:cytoplasm"/>
    <property type="evidence" value="ECO:0007669"/>
    <property type="project" value="UniProtKB-SubCell"/>
</dbReference>
<evidence type="ECO:0000256" key="6">
    <source>
        <dbReference type="ARBA" id="ARBA00023242"/>
    </source>
</evidence>
<keyword evidence="6 7" id="KW-0539">Nucleus</keyword>
<dbReference type="SUPFAM" id="SSF56366">
    <property type="entry name" value="SMAD MH1 domain"/>
    <property type="match status" value="1"/>
</dbReference>
<evidence type="ECO:0000256" key="8">
    <source>
        <dbReference type="SAM" id="MobiDB-lite"/>
    </source>
</evidence>
<evidence type="ECO:0000256" key="4">
    <source>
        <dbReference type="ARBA" id="ARBA00023015"/>
    </source>
</evidence>
<comment type="similarity">
    <text evidence="1 7">Belongs to the dwarfin/SMAD family.</text>
</comment>
<keyword evidence="5 7" id="KW-0804">Transcription</keyword>
<dbReference type="GO" id="GO:0030154">
    <property type="term" value="P:cell differentiation"/>
    <property type="evidence" value="ECO:0007669"/>
    <property type="project" value="TreeGrafter"/>
</dbReference>
<dbReference type="GO" id="GO:0070411">
    <property type="term" value="F:I-SMAD binding"/>
    <property type="evidence" value="ECO:0007669"/>
    <property type="project" value="TreeGrafter"/>
</dbReference>
<evidence type="ECO:0000259" key="9">
    <source>
        <dbReference type="PROSITE" id="PS51075"/>
    </source>
</evidence>
<keyword evidence="7" id="KW-0963">Cytoplasm</keyword>
<dbReference type="GO" id="GO:0060395">
    <property type="term" value="P:SMAD protein signal transduction"/>
    <property type="evidence" value="ECO:0007669"/>
    <property type="project" value="TreeGrafter"/>
</dbReference>
<evidence type="ECO:0000256" key="2">
    <source>
        <dbReference type="ARBA" id="ARBA00022723"/>
    </source>
</evidence>
<evidence type="ECO:0000256" key="5">
    <source>
        <dbReference type="ARBA" id="ARBA00023163"/>
    </source>
</evidence>
<dbReference type="GO" id="GO:0006357">
    <property type="term" value="P:regulation of transcription by RNA polymerase II"/>
    <property type="evidence" value="ECO:0007669"/>
    <property type="project" value="TreeGrafter"/>
</dbReference>
<name>A0A8B9VUZ3_9AVES</name>
<dbReference type="PROSITE" id="PS51076">
    <property type="entry name" value="MH2"/>
    <property type="match status" value="1"/>
</dbReference>
<dbReference type="Gene3D" id="3.90.520.10">
    <property type="entry name" value="SMAD MH1 domain"/>
    <property type="match status" value="1"/>
</dbReference>
<feature type="region of interest" description="Disordered" evidence="8">
    <location>
        <begin position="377"/>
        <end position="396"/>
    </location>
</feature>
<dbReference type="AlphaFoldDB" id="A0A8B9VUZ3"/>
<dbReference type="SUPFAM" id="SSF49879">
    <property type="entry name" value="SMAD/FHA domain"/>
    <property type="match status" value="1"/>
</dbReference>
<feature type="region of interest" description="Disordered" evidence="8">
    <location>
        <begin position="298"/>
        <end position="333"/>
    </location>
</feature>
<reference evidence="11" key="2">
    <citation type="submission" date="2025-09" db="UniProtKB">
        <authorList>
            <consortium name="Ensembl"/>
        </authorList>
    </citation>
    <scope>IDENTIFICATION</scope>
</reference>
<dbReference type="InterPro" id="IPR017855">
    <property type="entry name" value="SMAD-like_dom_sf"/>
</dbReference>
<dbReference type="PROSITE" id="PS51075">
    <property type="entry name" value="MH1"/>
    <property type="match status" value="1"/>
</dbReference>
<dbReference type="InterPro" id="IPR003619">
    <property type="entry name" value="MAD_homology1_Dwarfin-type"/>
</dbReference>
<dbReference type="Ensembl" id="ENSAZOT00000032013.1">
    <property type="protein sequence ID" value="ENSAZOP00000029922.1"/>
    <property type="gene ID" value="ENSAZOG00000018700.1"/>
</dbReference>
<dbReference type="GO" id="GO:0140416">
    <property type="term" value="F:transcription regulator inhibitor activity"/>
    <property type="evidence" value="ECO:0007669"/>
    <property type="project" value="TreeGrafter"/>
</dbReference>
<keyword evidence="4 7" id="KW-0805">Transcription regulation</keyword>